<keyword evidence="4" id="KW-1185">Reference proteome</keyword>
<evidence type="ECO:0000313" key="4">
    <source>
        <dbReference type="Proteomes" id="UP000054302"/>
    </source>
</evidence>
<protein>
    <submittedName>
        <fullName evidence="3">Uncharacterized protein</fullName>
    </submittedName>
</protein>
<dbReference type="STRING" id="212818.A0A0D1ZPU0"/>
<dbReference type="InterPro" id="IPR021840">
    <property type="entry name" value="DUF3433"/>
</dbReference>
<keyword evidence="1" id="KW-0812">Transmembrane</keyword>
<dbReference type="OrthoDB" id="5428901at2759"/>
<dbReference type="VEuPathDB" id="FungiDB:PV10_03547"/>
<feature type="transmembrane region" description="Helical" evidence="1">
    <location>
        <begin position="117"/>
        <end position="138"/>
    </location>
</feature>
<dbReference type="PANTHER" id="PTHR37544:SF3">
    <property type="entry name" value="SPRAY"/>
    <property type="match status" value="1"/>
</dbReference>
<keyword evidence="2" id="KW-0732">Signal</keyword>
<dbReference type="EMBL" id="KN847521">
    <property type="protein sequence ID" value="KIV95959.1"/>
    <property type="molecule type" value="Genomic_DNA"/>
</dbReference>
<dbReference type="Proteomes" id="UP000054302">
    <property type="component" value="Unassembled WGS sequence"/>
</dbReference>
<evidence type="ECO:0000256" key="2">
    <source>
        <dbReference type="SAM" id="SignalP"/>
    </source>
</evidence>
<name>A0A0D1ZPU0_EXOME</name>
<feature type="transmembrane region" description="Helical" evidence="1">
    <location>
        <begin position="252"/>
        <end position="270"/>
    </location>
</feature>
<organism evidence="3 4">
    <name type="scientific">Exophiala mesophila</name>
    <name type="common">Black yeast-like fungus</name>
    <dbReference type="NCBI Taxonomy" id="212818"/>
    <lineage>
        <taxon>Eukaryota</taxon>
        <taxon>Fungi</taxon>
        <taxon>Dikarya</taxon>
        <taxon>Ascomycota</taxon>
        <taxon>Pezizomycotina</taxon>
        <taxon>Eurotiomycetes</taxon>
        <taxon>Chaetothyriomycetidae</taxon>
        <taxon>Chaetothyriales</taxon>
        <taxon>Herpotrichiellaceae</taxon>
        <taxon>Exophiala</taxon>
    </lineage>
</organism>
<evidence type="ECO:0000256" key="1">
    <source>
        <dbReference type="SAM" id="Phobius"/>
    </source>
</evidence>
<keyword evidence="1" id="KW-0472">Membrane</keyword>
<feature type="transmembrane region" description="Helical" evidence="1">
    <location>
        <begin position="399"/>
        <end position="423"/>
    </location>
</feature>
<dbReference type="PANTHER" id="PTHR37544">
    <property type="entry name" value="SPRAY-RELATED"/>
    <property type="match status" value="1"/>
</dbReference>
<feature type="transmembrane region" description="Helical" evidence="1">
    <location>
        <begin position="304"/>
        <end position="322"/>
    </location>
</feature>
<dbReference type="HOGENOM" id="CLU_550977_0_0_1"/>
<dbReference type="AlphaFoldDB" id="A0A0D1ZPU0"/>
<accession>A0A0D1ZPU0</accession>
<dbReference type="RefSeq" id="XP_016227533.1">
    <property type="nucleotide sequence ID" value="XM_016368015.1"/>
</dbReference>
<dbReference type="OMA" id="GHANAHE"/>
<feature type="transmembrane region" description="Helical" evidence="1">
    <location>
        <begin position="367"/>
        <end position="387"/>
    </location>
</feature>
<dbReference type="GeneID" id="27321392"/>
<dbReference type="Pfam" id="PF11915">
    <property type="entry name" value="DUF3433"/>
    <property type="match status" value="1"/>
</dbReference>
<keyword evidence="1" id="KW-1133">Transmembrane helix</keyword>
<evidence type="ECO:0000313" key="3">
    <source>
        <dbReference type="EMBL" id="KIV95959.1"/>
    </source>
</evidence>
<gene>
    <name evidence="3" type="ORF">PV10_03547</name>
</gene>
<sequence length="495" mass="55986">MAATFGSVTMSVLFKSVWSVVLSSAQMMEPYYQLGESGNYRAADLSITRQYLSGETDFSDLDPRNRRWSILLTTMIGLVLDLQASVASEAMTVQAGATCNTGGATRLCDPIWTINSAVLRGLQVTLLLVGISIILLIWQNWTRRSHISTYPCSLDAMASMLGNSDPNMINTLRQIDPNADDETVAKFLKGKYLSLKQIETERGQPAVGISMYVRTTAKEFDQQQHRNISRRTQPPFWLLNVRRHVDAIKNSSTALCNWALFGVLLAFAITGNDSYEVNVLGPLSGNKTNSWKFMNGTRFGPRMLMTYLVSTLLIPFWEYMELKARVLTPYRRLQKSKGSGKHLLTMRLHGTPFVSFFHAVWQGNWFQAFMAALAVSGYFLLIMIAGVPYNYGQMAKISFWSTVASVAILFFMGVGMLALVFWYRSNPKMPREPTTLVNTWLLLCGSRLLEEFRNKSLKESRQEMKQAKGEYWFRKGMGVDGVERWMVEVDHPYQG</sequence>
<feature type="chain" id="PRO_5002237968" evidence="2">
    <location>
        <begin position="20"/>
        <end position="495"/>
    </location>
</feature>
<proteinExistence type="predicted"/>
<feature type="signal peptide" evidence="2">
    <location>
        <begin position="1"/>
        <end position="19"/>
    </location>
</feature>
<reference evidence="3 4" key="1">
    <citation type="submission" date="2015-01" db="EMBL/GenBank/DDBJ databases">
        <title>The Genome Sequence of Exophiala mesophila CBS40295.</title>
        <authorList>
            <consortium name="The Broad Institute Genomics Platform"/>
            <person name="Cuomo C."/>
            <person name="de Hoog S."/>
            <person name="Gorbushina A."/>
            <person name="Stielow B."/>
            <person name="Teixiera M."/>
            <person name="Abouelleil A."/>
            <person name="Chapman S.B."/>
            <person name="Priest M."/>
            <person name="Young S.K."/>
            <person name="Wortman J."/>
            <person name="Nusbaum C."/>
            <person name="Birren B."/>
        </authorList>
    </citation>
    <scope>NUCLEOTIDE SEQUENCE [LARGE SCALE GENOMIC DNA]</scope>
    <source>
        <strain evidence="3 4">CBS 40295</strain>
    </source>
</reference>